<dbReference type="Gene3D" id="1.25.40.20">
    <property type="entry name" value="Ankyrin repeat-containing domain"/>
    <property type="match status" value="1"/>
</dbReference>
<feature type="repeat" description="ANK" evidence="1">
    <location>
        <begin position="328"/>
        <end position="360"/>
    </location>
</feature>
<dbReference type="SUPFAM" id="SSF48403">
    <property type="entry name" value="Ankyrin repeat"/>
    <property type="match status" value="1"/>
</dbReference>
<dbReference type="Proteomes" id="UP001043456">
    <property type="component" value="Unassembled WGS sequence"/>
</dbReference>
<dbReference type="Gene3D" id="3.50.50.60">
    <property type="entry name" value="FAD/NAD(P)-binding domain"/>
    <property type="match status" value="1"/>
</dbReference>
<evidence type="ECO:0008006" key="5">
    <source>
        <dbReference type="Google" id="ProtNLM"/>
    </source>
</evidence>
<dbReference type="PROSITE" id="PS50297">
    <property type="entry name" value="ANK_REP_REGION"/>
    <property type="match status" value="1"/>
</dbReference>
<comment type="caution">
    <text evidence="3">The sequence shown here is derived from an EMBL/GenBank/DDBJ whole genome shotgun (WGS) entry which is preliminary data.</text>
</comment>
<dbReference type="EMBL" id="BHVY01000002">
    <property type="protein sequence ID" value="GIJ84599.1"/>
    <property type="molecule type" value="Genomic_DNA"/>
</dbReference>
<feature type="compositionally biased region" description="Basic and acidic residues" evidence="2">
    <location>
        <begin position="225"/>
        <end position="238"/>
    </location>
</feature>
<reference evidence="3 4" key="1">
    <citation type="submission" date="2018-10" db="EMBL/GenBank/DDBJ databases">
        <title>Pan-genome distribution and transcriptional activeness of fungal secondary metabolism genes in Aspergillus section Fumigati.</title>
        <authorList>
            <person name="Takahashi H."/>
            <person name="Umemura M."/>
            <person name="Ninomiya A."/>
            <person name="Kusuya Y."/>
            <person name="Urayama S."/>
            <person name="Shimizu M."/>
            <person name="Watanabe A."/>
            <person name="Kamei K."/>
            <person name="Yaguchi T."/>
            <person name="Hagiwara D."/>
        </authorList>
    </citation>
    <scope>NUCLEOTIDE SEQUENCE [LARGE SCALE GENOMIC DNA]</scope>
    <source>
        <strain evidence="3 4">IFM 55266</strain>
    </source>
</reference>
<keyword evidence="1" id="KW-0040">ANK repeat</keyword>
<protein>
    <recommendedName>
        <fullName evidence="5">Ankyrin repeat-containing domain protein</fullName>
    </recommendedName>
</protein>
<dbReference type="GeneID" id="67002059"/>
<feature type="compositionally biased region" description="Basic and acidic residues" evidence="2">
    <location>
        <begin position="257"/>
        <end position="277"/>
    </location>
</feature>
<dbReference type="OrthoDB" id="16820at2759"/>
<dbReference type="AlphaFoldDB" id="A0A9P3BAV2"/>
<gene>
    <name evidence="3" type="ORF">Asppvi_003447</name>
</gene>
<feature type="region of interest" description="Disordered" evidence="2">
    <location>
        <begin position="122"/>
        <end position="299"/>
    </location>
</feature>
<name>A0A9P3BAV2_9EURO</name>
<dbReference type="InterPro" id="IPR002110">
    <property type="entry name" value="Ankyrin_rpt"/>
</dbReference>
<accession>A0A9P3BAV2</accession>
<sequence>MHVNEYIIERYRALGYTDTNIAALTSAQMALRFQVRSKFSASAFPWIQESIEETRDWELYSIYQVWQWGKWHINRALLLGDATHAHLQNQAWLNAFSHTNRFSFSIINPYIHQYNAESKHPTALAFAPSSSESDSNEEMESTSSSSESESEEEKPTKKEVNLLLLSPSRSLTAMMEMDDASSGESESESEDEKPGGTPGRSLRRLNSTSSDSESESGTESESEDEKVVKKEVKAKADTSESSESASSESESESESNSEGKDETPVKAKKAEKAEKLYSDSSESESESEKPSKKRKAMPLSCALESKQTRVIELPPDAYGADIEQHCCKSMTPLNYVTGLGKLELIKLLVDKGASIHVGEQIGPRPRRPLSVASALVVRTCSSGMAGKALV</sequence>
<dbReference type="PROSITE" id="PS50088">
    <property type="entry name" value="ANK_REPEAT"/>
    <property type="match status" value="1"/>
</dbReference>
<evidence type="ECO:0000313" key="3">
    <source>
        <dbReference type="EMBL" id="GIJ84599.1"/>
    </source>
</evidence>
<feature type="compositionally biased region" description="Acidic residues" evidence="2">
    <location>
        <begin position="212"/>
        <end position="224"/>
    </location>
</feature>
<dbReference type="InterPro" id="IPR036770">
    <property type="entry name" value="Ankyrin_rpt-contain_sf"/>
</dbReference>
<dbReference type="RefSeq" id="XP_043155346.1">
    <property type="nucleotide sequence ID" value="XM_043299411.1"/>
</dbReference>
<keyword evidence="4" id="KW-1185">Reference proteome</keyword>
<organism evidence="3 4">
    <name type="scientific">Aspergillus pseudoviridinutans</name>
    <dbReference type="NCBI Taxonomy" id="1517512"/>
    <lineage>
        <taxon>Eukaryota</taxon>
        <taxon>Fungi</taxon>
        <taxon>Dikarya</taxon>
        <taxon>Ascomycota</taxon>
        <taxon>Pezizomycotina</taxon>
        <taxon>Eurotiomycetes</taxon>
        <taxon>Eurotiomycetidae</taxon>
        <taxon>Eurotiales</taxon>
        <taxon>Aspergillaceae</taxon>
        <taxon>Aspergillus</taxon>
        <taxon>Aspergillus subgen. Fumigati</taxon>
    </lineage>
</organism>
<proteinExistence type="predicted"/>
<feature type="compositionally biased region" description="Acidic residues" evidence="2">
    <location>
        <begin position="176"/>
        <end position="191"/>
    </location>
</feature>
<evidence type="ECO:0000313" key="4">
    <source>
        <dbReference type="Proteomes" id="UP001043456"/>
    </source>
</evidence>
<evidence type="ECO:0000256" key="1">
    <source>
        <dbReference type="PROSITE-ProRule" id="PRU00023"/>
    </source>
</evidence>
<feature type="compositionally biased region" description="Low complexity" evidence="2">
    <location>
        <begin position="239"/>
        <end position="248"/>
    </location>
</feature>
<dbReference type="InterPro" id="IPR036188">
    <property type="entry name" value="FAD/NAD-bd_sf"/>
</dbReference>
<evidence type="ECO:0000256" key="2">
    <source>
        <dbReference type="SAM" id="MobiDB-lite"/>
    </source>
</evidence>